<evidence type="ECO:0000313" key="8">
    <source>
        <dbReference type="Proteomes" id="UP000245340"/>
    </source>
</evidence>
<accession>A0A9B0GKW1</accession>
<evidence type="ECO:0000256" key="5">
    <source>
        <dbReference type="ARBA" id="ARBA00023136"/>
    </source>
</evidence>
<keyword evidence="8" id="KW-1185">Reference proteome</keyword>
<feature type="region of interest" description="Disordered" evidence="7">
    <location>
        <begin position="42"/>
        <end position="110"/>
    </location>
</feature>
<proteinExistence type="inferred from homology"/>
<protein>
    <recommendedName>
        <fullName evidence="6">Golgi apparatus membrane protein TVP23 homolog</fullName>
    </recommendedName>
</protein>
<dbReference type="GO" id="GO:0000139">
    <property type="term" value="C:Golgi membrane"/>
    <property type="evidence" value="ECO:0007669"/>
    <property type="project" value="TreeGrafter"/>
</dbReference>
<feature type="transmembrane region" description="Helical" evidence="6">
    <location>
        <begin position="246"/>
        <end position="267"/>
    </location>
</feature>
<feature type="compositionally biased region" description="Pro residues" evidence="7">
    <location>
        <begin position="51"/>
        <end position="66"/>
    </location>
</feature>
<dbReference type="GO" id="GO:0009306">
    <property type="term" value="P:protein secretion"/>
    <property type="evidence" value="ECO:0007669"/>
    <property type="project" value="TreeGrafter"/>
</dbReference>
<feature type="transmembrane region" description="Helical" evidence="6">
    <location>
        <begin position="273"/>
        <end position="294"/>
    </location>
</feature>
<dbReference type="GO" id="GO:0016192">
    <property type="term" value="P:vesicle-mediated transport"/>
    <property type="evidence" value="ECO:0007669"/>
    <property type="project" value="TreeGrafter"/>
</dbReference>
<feature type="transmembrane region" description="Helical" evidence="6">
    <location>
        <begin position="179"/>
        <end position="198"/>
    </location>
</feature>
<evidence type="ECO:0000313" key="9">
    <source>
        <dbReference type="RefSeq" id="XP_004401326.1"/>
    </source>
</evidence>
<evidence type="ECO:0000256" key="4">
    <source>
        <dbReference type="ARBA" id="ARBA00022989"/>
    </source>
</evidence>
<comment type="subcellular location">
    <subcellularLocation>
        <location evidence="1 6">Membrane</location>
        <topology evidence="1 6">Multi-pass membrane protein</topology>
    </subcellularLocation>
</comment>
<keyword evidence="5 6" id="KW-0472">Membrane</keyword>
<keyword evidence="3 6" id="KW-0812">Transmembrane</keyword>
<dbReference type="PANTHER" id="PTHR13019">
    <property type="entry name" value="GOLGI APPARATUS MEMBRANE PROTEIN TVP23"/>
    <property type="match status" value="1"/>
</dbReference>
<dbReference type="RefSeq" id="XP_004401326.1">
    <property type="nucleotide sequence ID" value="XM_004401269.1"/>
</dbReference>
<evidence type="ECO:0000256" key="6">
    <source>
        <dbReference type="RuleBase" id="RU361206"/>
    </source>
</evidence>
<organism evidence="8 9">
    <name type="scientific">Odobenus rosmarus divergens</name>
    <name type="common">Pacific walrus</name>
    <dbReference type="NCBI Taxonomy" id="9708"/>
    <lineage>
        <taxon>Eukaryota</taxon>
        <taxon>Metazoa</taxon>
        <taxon>Chordata</taxon>
        <taxon>Craniata</taxon>
        <taxon>Vertebrata</taxon>
        <taxon>Euteleostomi</taxon>
        <taxon>Mammalia</taxon>
        <taxon>Eutheria</taxon>
        <taxon>Laurasiatheria</taxon>
        <taxon>Carnivora</taxon>
        <taxon>Caniformia</taxon>
        <taxon>Pinnipedia</taxon>
        <taxon>Odobenidae</taxon>
        <taxon>Odobenus</taxon>
    </lineage>
</organism>
<dbReference type="Pfam" id="PF05832">
    <property type="entry name" value="DUF846"/>
    <property type="match status" value="1"/>
</dbReference>
<evidence type="ECO:0000256" key="3">
    <source>
        <dbReference type="ARBA" id="ARBA00022692"/>
    </source>
</evidence>
<reference evidence="9" key="1">
    <citation type="submission" date="2025-08" db="UniProtKB">
        <authorList>
            <consortium name="RefSeq"/>
        </authorList>
    </citation>
    <scope>IDENTIFICATION</scope>
</reference>
<keyword evidence="4 6" id="KW-1133">Transmembrane helix</keyword>
<dbReference type="InterPro" id="IPR008564">
    <property type="entry name" value="TVP23-like"/>
</dbReference>
<dbReference type="AlphaFoldDB" id="A0A9B0GKW1"/>
<comment type="similarity">
    <text evidence="2 6">Belongs to the TVP23 family.</text>
</comment>
<evidence type="ECO:0000256" key="1">
    <source>
        <dbReference type="ARBA" id="ARBA00004141"/>
    </source>
</evidence>
<dbReference type="PANTHER" id="PTHR13019:SF18">
    <property type="entry name" value="GOLGI APPARATUS MEMBRANE PROTEIN TVP23 HOMOLOG A"/>
    <property type="match status" value="1"/>
</dbReference>
<dbReference type="Proteomes" id="UP000245340">
    <property type="component" value="Unplaced"/>
</dbReference>
<evidence type="ECO:0000256" key="7">
    <source>
        <dbReference type="SAM" id="MobiDB-lite"/>
    </source>
</evidence>
<feature type="transmembrane region" description="Helical" evidence="6">
    <location>
        <begin position="156"/>
        <end position="173"/>
    </location>
</feature>
<evidence type="ECO:0000256" key="2">
    <source>
        <dbReference type="ARBA" id="ARBA00005467"/>
    </source>
</evidence>
<gene>
    <name evidence="9" type="primary">TVP23A</name>
</gene>
<name>A0A9B0GKW1_ODORO</name>
<sequence length="336" mass="36994">MPRASQAFVASEGTRTLLFTPELPSHVPGSSPMPLKGCACSSYSPPEWLSPRPPASPEPGTLPSPAPTRAAEPTSPARGCALGPARPAPTRVLHRGAPARTPPLPTLPASRRIGERRSRSLGCGLQALVDDTEDVSLDFGNEEELAFRKAKIRHPLATFFHLFFRVSAIVTYVCCDWFSRSFVGCFVTVLLLLSFDFWSVKNVTGRLLVGLRWWNQIDEDGKSHWIFEARKASPNQIAATEAEARIFWLGLIICPLIWIVFFFSTLFSLKLKWLALVIAGISLQAANLYGYILCKMGGESDISKVTARFLSQTVFQTASPSDFQKPGLEGLEIHKH</sequence>